<dbReference type="GO" id="GO:0008168">
    <property type="term" value="F:methyltransferase activity"/>
    <property type="evidence" value="ECO:0007669"/>
    <property type="project" value="UniProtKB-KW"/>
</dbReference>
<evidence type="ECO:0000313" key="4">
    <source>
        <dbReference type="Proteomes" id="UP001596037"/>
    </source>
</evidence>
<dbReference type="EC" id="2.1.-.-" evidence="3"/>
<dbReference type="CDD" id="cd02440">
    <property type="entry name" value="AdoMet_MTases"/>
    <property type="match status" value="1"/>
</dbReference>
<evidence type="ECO:0000256" key="1">
    <source>
        <dbReference type="ARBA" id="ARBA00022679"/>
    </source>
</evidence>
<dbReference type="Pfam" id="PF13649">
    <property type="entry name" value="Methyltransf_25"/>
    <property type="match status" value="1"/>
</dbReference>
<dbReference type="InterPro" id="IPR029063">
    <property type="entry name" value="SAM-dependent_MTases_sf"/>
</dbReference>
<dbReference type="PANTHER" id="PTHR43861">
    <property type="entry name" value="TRANS-ACONITATE 2-METHYLTRANSFERASE-RELATED"/>
    <property type="match status" value="1"/>
</dbReference>
<dbReference type="SUPFAM" id="SSF53335">
    <property type="entry name" value="S-adenosyl-L-methionine-dependent methyltransferases"/>
    <property type="match status" value="1"/>
</dbReference>
<organism evidence="3 4">
    <name type="scientific">Caenimonas terrae</name>
    <dbReference type="NCBI Taxonomy" id="696074"/>
    <lineage>
        <taxon>Bacteria</taxon>
        <taxon>Pseudomonadati</taxon>
        <taxon>Pseudomonadota</taxon>
        <taxon>Betaproteobacteria</taxon>
        <taxon>Burkholderiales</taxon>
        <taxon>Comamonadaceae</taxon>
        <taxon>Caenimonas</taxon>
    </lineage>
</organism>
<proteinExistence type="predicted"/>
<gene>
    <name evidence="3" type="ORF">ACFPOE_07955</name>
</gene>
<name>A0ABW0NC32_9BURK</name>
<keyword evidence="1 3" id="KW-0808">Transferase</keyword>
<dbReference type="RefSeq" id="WP_376849547.1">
    <property type="nucleotide sequence ID" value="NZ_JBHSMF010000006.1"/>
</dbReference>
<evidence type="ECO:0000313" key="3">
    <source>
        <dbReference type="EMBL" id="MFC5497464.1"/>
    </source>
</evidence>
<evidence type="ECO:0000259" key="2">
    <source>
        <dbReference type="Pfam" id="PF13649"/>
    </source>
</evidence>
<dbReference type="Proteomes" id="UP001596037">
    <property type="component" value="Unassembled WGS sequence"/>
</dbReference>
<keyword evidence="4" id="KW-1185">Reference proteome</keyword>
<reference evidence="4" key="1">
    <citation type="journal article" date="2019" name="Int. J. Syst. Evol. Microbiol.">
        <title>The Global Catalogue of Microorganisms (GCM) 10K type strain sequencing project: providing services to taxonomists for standard genome sequencing and annotation.</title>
        <authorList>
            <consortium name="The Broad Institute Genomics Platform"/>
            <consortium name="The Broad Institute Genome Sequencing Center for Infectious Disease"/>
            <person name="Wu L."/>
            <person name="Ma J."/>
        </authorList>
    </citation>
    <scope>NUCLEOTIDE SEQUENCE [LARGE SCALE GENOMIC DNA]</scope>
    <source>
        <strain evidence="4">CCUG 57401</strain>
    </source>
</reference>
<dbReference type="EMBL" id="JBHSMF010000006">
    <property type="protein sequence ID" value="MFC5497464.1"/>
    <property type="molecule type" value="Genomic_DNA"/>
</dbReference>
<dbReference type="GO" id="GO:0032259">
    <property type="term" value="P:methylation"/>
    <property type="evidence" value="ECO:0007669"/>
    <property type="project" value="UniProtKB-KW"/>
</dbReference>
<dbReference type="Gene3D" id="3.40.50.150">
    <property type="entry name" value="Vaccinia Virus protein VP39"/>
    <property type="match status" value="1"/>
</dbReference>
<accession>A0ABW0NC32</accession>
<sequence>MTKNKNKKIHLSDLQGHADELCADPRFRAAVRRHLTRADDGSELKLAIHPNDQMLTHSLHHLRSAGAALSQYYGVALQQQRAAEQVIDLLVPDRTRIKVLDFACGYGRLLRFLSRSVAPAQIWASDIQHEAVDYVTEQFGVHGIYSTVEPAEFRPDMKFDLIWVASLFSHLPADLFEQWLATLAGLLTPEGMLCFSVHDEALLPPGRSMPAEGILFAGHSENNALGRATYGTTHVTEAYVAGVVQRVLGPGHRHYRVKRGLAYQQDLYVVCRDARRDLGALDSFRWGPWGWVDFRGQTDSGRLHLSGWAASVDQGGMEGVAVDDGLAQTQCPTVIDRPDVEKVYEDPRLRKVGWETVSTGRSDAGDTFLEVSAVAANGERALLYAGPAVEPKLVWRWFGLELVGHLLSDILFRLRARF</sequence>
<comment type="caution">
    <text evidence="3">The sequence shown here is derived from an EMBL/GenBank/DDBJ whole genome shotgun (WGS) entry which is preliminary data.</text>
</comment>
<feature type="domain" description="Methyltransferase" evidence="2">
    <location>
        <begin position="99"/>
        <end position="191"/>
    </location>
</feature>
<dbReference type="PANTHER" id="PTHR43861:SF3">
    <property type="entry name" value="PUTATIVE (AFU_ORTHOLOGUE AFUA_2G14390)-RELATED"/>
    <property type="match status" value="1"/>
</dbReference>
<protein>
    <submittedName>
        <fullName evidence="3">Class I SAM-dependent methyltransferase</fullName>
        <ecNumber evidence="3">2.1.-.-</ecNumber>
    </submittedName>
</protein>
<dbReference type="InterPro" id="IPR041698">
    <property type="entry name" value="Methyltransf_25"/>
</dbReference>
<keyword evidence="3" id="KW-0489">Methyltransferase</keyword>